<name>A0A1B6LQT3_9HEMI</name>
<dbReference type="PROSITE" id="PS00217">
    <property type="entry name" value="SUGAR_TRANSPORT_2"/>
    <property type="match status" value="1"/>
</dbReference>
<evidence type="ECO:0000256" key="6">
    <source>
        <dbReference type="ARBA" id="ARBA00022989"/>
    </source>
</evidence>
<dbReference type="Pfam" id="PF00083">
    <property type="entry name" value="Sugar_tr"/>
    <property type="match status" value="1"/>
</dbReference>
<evidence type="ECO:0000256" key="2">
    <source>
        <dbReference type="ARBA" id="ARBA00022448"/>
    </source>
</evidence>
<sequence length="476" mass="51875">GSSRSSVDDMSTQPKRTHLYLSVAILNILYLICGTTFVWSSPVLMKVTLTDAEGSTVASMLSLGSVLGPFVSGAVLDPLGRKYTMGLAMVMETASYLTLTLGSGVILLSVGRFLGGVACGMVFSALPLYIAEISEDSVRGFLNTLNQISVNFGSLLMYSLGPFLSYANLHYIMVGICFSFFLLFPLLPHSPYSLVMDNKVSEARDTLLWLREDKAASHIERELQVIQETLQESKAQSGSVRELFTSRGNRRALTICTTLLVFQQITGISVLVFYTEKIFQMTGSNLSSSICSIIIGVIFLVTSFITPVAVRHLGYKKPLLVAATGMGVGMGGLGIFFLLKSNHFEVDSLNWMPLLSVIVYGLFYNAGFANIPWALTGELFPGNIKPVATTFIASTCGLFAFFTTKLFPNLIALMGIEFLFMACSFFCGVAVVFVAFMVQDTSGLSFVEIQEILNGGKRRHISVKQFGLSDVKYDQA</sequence>
<keyword evidence="4" id="KW-0762">Sugar transport</keyword>
<dbReference type="PROSITE" id="PS50850">
    <property type="entry name" value="MFS"/>
    <property type="match status" value="1"/>
</dbReference>
<dbReference type="Gene3D" id="1.20.1250.20">
    <property type="entry name" value="MFS general substrate transporter like domains"/>
    <property type="match status" value="1"/>
</dbReference>
<feature type="transmembrane region" description="Helical" evidence="8">
    <location>
        <begin position="143"/>
        <end position="163"/>
    </location>
</feature>
<dbReference type="InterPro" id="IPR005829">
    <property type="entry name" value="Sugar_transporter_CS"/>
</dbReference>
<dbReference type="PROSITE" id="PS00216">
    <property type="entry name" value="SUGAR_TRANSPORT_1"/>
    <property type="match status" value="1"/>
</dbReference>
<dbReference type="FunFam" id="1.20.1250.20:FF:000218">
    <property type="entry name" value="facilitated trehalose transporter Tret1"/>
    <property type="match status" value="1"/>
</dbReference>
<evidence type="ECO:0000313" key="10">
    <source>
        <dbReference type="EMBL" id="JAT25949.1"/>
    </source>
</evidence>
<evidence type="ECO:0000256" key="4">
    <source>
        <dbReference type="ARBA" id="ARBA00022597"/>
    </source>
</evidence>
<feature type="transmembrane region" description="Helical" evidence="8">
    <location>
        <begin position="319"/>
        <end position="339"/>
    </location>
</feature>
<protein>
    <recommendedName>
        <fullName evidence="9">Major facilitator superfamily (MFS) profile domain-containing protein</fullName>
    </recommendedName>
</protein>
<evidence type="ECO:0000256" key="7">
    <source>
        <dbReference type="ARBA" id="ARBA00023136"/>
    </source>
</evidence>
<feature type="domain" description="Major facilitator superfamily (MFS) profile" evidence="9">
    <location>
        <begin position="19"/>
        <end position="442"/>
    </location>
</feature>
<comment type="subcellular location">
    <subcellularLocation>
        <location evidence="1">Cell membrane</location>
        <topology evidence="1">Multi-pass membrane protein</topology>
    </subcellularLocation>
</comment>
<evidence type="ECO:0000256" key="3">
    <source>
        <dbReference type="ARBA" id="ARBA00022475"/>
    </source>
</evidence>
<feature type="transmembrane region" description="Helical" evidence="8">
    <location>
        <begin position="351"/>
        <end position="375"/>
    </location>
</feature>
<feature type="non-terminal residue" evidence="10">
    <location>
        <position position="1"/>
    </location>
</feature>
<dbReference type="GO" id="GO:0022857">
    <property type="term" value="F:transmembrane transporter activity"/>
    <property type="evidence" value="ECO:0007669"/>
    <property type="project" value="InterPro"/>
</dbReference>
<feature type="transmembrane region" description="Helical" evidence="8">
    <location>
        <begin position="86"/>
        <end position="107"/>
    </location>
</feature>
<dbReference type="EMBL" id="GEBQ01014028">
    <property type="protein sequence ID" value="JAT25949.1"/>
    <property type="molecule type" value="Transcribed_RNA"/>
</dbReference>
<evidence type="ECO:0000256" key="8">
    <source>
        <dbReference type="SAM" id="Phobius"/>
    </source>
</evidence>
<dbReference type="InterPro" id="IPR003663">
    <property type="entry name" value="Sugar/inositol_transpt"/>
</dbReference>
<keyword evidence="2" id="KW-0813">Transport</keyword>
<proteinExistence type="predicted"/>
<evidence type="ECO:0000256" key="5">
    <source>
        <dbReference type="ARBA" id="ARBA00022692"/>
    </source>
</evidence>
<keyword evidence="6 8" id="KW-1133">Transmembrane helix</keyword>
<feature type="transmembrane region" description="Helical" evidence="8">
    <location>
        <begin position="20"/>
        <end position="40"/>
    </location>
</feature>
<feature type="transmembrane region" description="Helical" evidence="8">
    <location>
        <begin position="60"/>
        <end position="79"/>
    </location>
</feature>
<dbReference type="PANTHER" id="PTHR48021:SF47">
    <property type="entry name" value="GH17672P"/>
    <property type="match status" value="1"/>
</dbReference>
<keyword evidence="7 8" id="KW-0472">Membrane</keyword>
<dbReference type="PRINTS" id="PR00171">
    <property type="entry name" value="SUGRTRNSPORT"/>
</dbReference>
<evidence type="ECO:0000256" key="1">
    <source>
        <dbReference type="ARBA" id="ARBA00004651"/>
    </source>
</evidence>
<evidence type="ECO:0000259" key="9">
    <source>
        <dbReference type="PROSITE" id="PS50850"/>
    </source>
</evidence>
<keyword evidence="3" id="KW-1003">Cell membrane</keyword>
<feature type="transmembrane region" description="Helical" evidence="8">
    <location>
        <begin position="252"/>
        <end position="274"/>
    </location>
</feature>
<dbReference type="InterPro" id="IPR036259">
    <property type="entry name" value="MFS_trans_sf"/>
</dbReference>
<accession>A0A1B6LQT3</accession>
<dbReference type="AlphaFoldDB" id="A0A1B6LQT3"/>
<dbReference type="GO" id="GO:0005886">
    <property type="term" value="C:plasma membrane"/>
    <property type="evidence" value="ECO:0007669"/>
    <property type="project" value="UniProtKB-SubCell"/>
</dbReference>
<dbReference type="InterPro" id="IPR020846">
    <property type="entry name" value="MFS_dom"/>
</dbReference>
<feature type="transmembrane region" description="Helical" evidence="8">
    <location>
        <begin position="387"/>
        <end position="404"/>
    </location>
</feature>
<gene>
    <name evidence="10" type="ORF">g.7355</name>
</gene>
<feature type="transmembrane region" description="Helical" evidence="8">
    <location>
        <begin position="169"/>
        <end position="187"/>
    </location>
</feature>
<dbReference type="SUPFAM" id="SSF103473">
    <property type="entry name" value="MFS general substrate transporter"/>
    <property type="match status" value="1"/>
</dbReference>
<dbReference type="InterPro" id="IPR050549">
    <property type="entry name" value="MFS_Trehalose_Transporter"/>
</dbReference>
<reference evidence="10" key="1">
    <citation type="submission" date="2015-11" db="EMBL/GenBank/DDBJ databases">
        <title>De novo transcriptome assembly of four potential Pierce s Disease insect vectors from Arizona vineyards.</title>
        <authorList>
            <person name="Tassone E.E."/>
        </authorList>
    </citation>
    <scope>NUCLEOTIDE SEQUENCE</scope>
</reference>
<dbReference type="InterPro" id="IPR005828">
    <property type="entry name" value="MFS_sugar_transport-like"/>
</dbReference>
<feature type="transmembrane region" description="Helical" evidence="8">
    <location>
        <begin position="286"/>
        <end position="310"/>
    </location>
</feature>
<organism evidence="10">
    <name type="scientific">Graphocephala atropunctata</name>
    <dbReference type="NCBI Taxonomy" id="36148"/>
    <lineage>
        <taxon>Eukaryota</taxon>
        <taxon>Metazoa</taxon>
        <taxon>Ecdysozoa</taxon>
        <taxon>Arthropoda</taxon>
        <taxon>Hexapoda</taxon>
        <taxon>Insecta</taxon>
        <taxon>Pterygota</taxon>
        <taxon>Neoptera</taxon>
        <taxon>Paraneoptera</taxon>
        <taxon>Hemiptera</taxon>
        <taxon>Auchenorrhyncha</taxon>
        <taxon>Membracoidea</taxon>
        <taxon>Cicadellidae</taxon>
        <taxon>Cicadellinae</taxon>
        <taxon>Cicadellini</taxon>
        <taxon>Graphocephala</taxon>
    </lineage>
</organism>
<keyword evidence="5 8" id="KW-0812">Transmembrane</keyword>
<dbReference type="PANTHER" id="PTHR48021">
    <property type="match status" value="1"/>
</dbReference>
<feature type="transmembrane region" description="Helical" evidence="8">
    <location>
        <begin position="410"/>
        <end position="436"/>
    </location>
</feature>